<dbReference type="Proteomes" id="UP000665020">
    <property type="component" value="Chromosome"/>
</dbReference>
<name>A0A8A7KKR4_9FIRM</name>
<proteinExistence type="predicted"/>
<dbReference type="InterPro" id="IPR036866">
    <property type="entry name" value="RibonucZ/Hydroxyglut_hydro"/>
</dbReference>
<dbReference type="RefSeq" id="WP_230866869.1">
    <property type="nucleotide sequence ID" value="NZ_CP046640.1"/>
</dbReference>
<dbReference type="Gene3D" id="3.60.15.10">
    <property type="entry name" value="Ribonuclease Z/Hydroxyacylglutathione hydrolase-like"/>
    <property type="match status" value="1"/>
</dbReference>
<gene>
    <name evidence="1" type="ORF">GM661_10900</name>
</gene>
<reference evidence="1" key="1">
    <citation type="submission" date="2019-12" db="EMBL/GenBank/DDBJ databases">
        <authorList>
            <person name="zhang j."/>
            <person name="sun C.M."/>
        </authorList>
    </citation>
    <scope>NUCLEOTIDE SEQUENCE</scope>
    <source>
        <strain evidence="1">NS-1</strain>
    </source>
</reference>
<keyword evidence="2" id="KW-1185">Reference proteome</keyword>
<dbReference type="KEGG" id="ifn:GM661_10900"/>
<dbReference type="SUPFAM" id="SSF56281">
    <property type="entry name" value="Metallo-hydrolase/oxidoreductase"/>
    <property type="match status" value="1"/>
</dbReference>
<evidence type="ECO:0000313" key="1">
    <source>
        <dbReference type="EMBL" id="QTL98442.1"/>
    </source>
</evidence>
<dbReference type="PANTHER" id="PTHR42967:SF1">
    <property type="entry name" value="MBL FOLD METALLO-HYDROLASE"/>
    <property type="match status" value="1"/>
</dbReference>
<sequence length="244" mass="28544">MKALIYHLYHSGVFLEIDDIVLIFDYYHDISVPGREGLEAGVVDTTYLKGKRVYVFVTHRHSDHYNPLIFDWQKRVKDIKYILSNDIKIKSRGHNMIFMEKYQERIIDDIKVRTYGTTDQGLSYFLEVKDLNIYHAGDLNWWKWPDFSIEKQLQEERDFKNEVARIMDEVIDIAFIPVDPRLGENYYLAGKYFAQSLEPELLVPIHFGDNYQITDKFAAIMADTAVDSAVLAGRGSKIVFTKEN</sequence>
<dbReference type="AlphaFoldDB" id="A0A8A7KKR4"/>
<evidence type="ECO:0000313" key="2">
    <source>
        <dbReference type="Proteomes" id="UP000665020"/>
    </source>
</evidence>
<dbReference type="PANTHER" id="PTHR42967">
    <property type="entry name" value="METAL DEPENDENT HYDROLASE"/>
    <property type="match status" value="1"/>
</dbReference>
<protein>
    <submittedName>
        <fullName evidence="1">MBL fold metallo-hydrolase</fullName>
    </submittedName>
</protein>
<organism evidence="1 2">
    <name type="scientific">Iocasia fonsfrigidae</name>
    <dbReference type="NCBI Taxonomy" id="2682810"/>
    <lineage>
        <taxon>Bacteria</taxon>
        <taxon>Bacillati</taxon>
        <taxon>Bacillota</taxon>
        <taxon>Clostridia</taxon>
        <taxon>Halanaerobiales</taxon>
        <taxon>Halanaerobiaceae</taxon>
        <taxon>Iocasia</taxon>
    </lineage>
</organism>
<accession>A0A8A7KKR4</accession>
<dbReference type="EMBL" id="CP046640">
    <property type="protein sequence ID" value="QTL98442.1"/>
    <property type="molecule type" value="Genomic_DNA"/>
</dbReference>